<name>A0A7W3J7E2_9MICO</name>
<accession>A0A7W3J7E2</accession>
<dbReference type="AlphaFoldDB" id="A0A7W3J7E2"/>
<dbReference type="Proteomes" id="UP000540568">
    <property type="component" value="Unassembled WGS sequence"/>
</dbReference>
<dbReference type="Pfam" id="PF07811">
    <property type="entry name" value="TadE"/>
    <property type="match status" value="1"/>
</dbReference>
<keyword evidence="1" id="KW-0472">Membrane</keyword>
<feature type="transmembrane region" description="Helical" evidence="1">
    <location>
        <begin position="37"/>
        <end position="59"/>
    </location>
</feature>
<evidence type="ECO:0000313" key="4">
    <source>
        <dbReference type="Proteomes" id="UP000540568"/>
    </source>
</evidence>
<evidence type="ECO:0000259" key="2">
    <source>
        <dbReference type="Pfam" id="PF07811"/>
    </source>
</evidence>
<keyword evidence="1" id="KW-1133">Transmembrane helix</keyword>
<dbReference type="EMBL" id="JACGWV010000001">
    <property type="protein sequence ID" value="MBA8807623.1"/>
    <property type="molecule type" value="Genomic_DNA"/>
</dbReference>
<dbReference type="InterPro" id="IPR012495">
    <property type="entry name" value="TadE-like_dom"/>
</dbReference>
<evidence type="ECO:0000313" key="3">
    <source>
        <dbReference type="EMBL" id="MBA8807623.1"/>
    </source>
</evidence>
<protein>
    <submittedName>
        <fullName evidence="3">Flp pilus assembly protein TadG</fullName>
    </submittedName>
</protein>
<reference evidence="3 4" key="1">
    <citation type="submission" date="2020-07" db="EMBL/GenBank/DDBJ databases">
        <title>Sequencing the genomes of 1000 actinobacteria strains.</title>
        <authorList>
            <person name="Klenk H.-P."/>
        </authorList>
    </citation>
    <scope>NUCLEOTIDE SEQUENCE [LARGE SCALE GENOMIC DNA]</scope>
    <source>
        <strain evidence="3 4">DSM 44121</strain>
    </source>
</reference>
<dbReference type="RefSeq" id="WP_182615165.1">
    <property type="nucleotide sequence ID" value="NZ_BAAATF010000007.1"/>
</dbReference>
<sequence>MPASAAHTSDQAPVPVRRARTPWCAGRREAGQAAIQTAILLPLVLLLIIACIQATLWFAGRQVAVAAASEGARSAAAETGTVGSGQAAAIEFASTTGRGFLLVPTATVTRSETTALVTVSGKTLSLIEGWELAITQTATMPVERLTAPTGPGTP</sequence>
<proteinExistence type="predicted"/>
<gene>
    <name evidence="3" type="ORF">FHX71_001565</name>
</gene>
<keyword evidence="1" id="KW-0812">Transmembrane</keyword>
<comment type="caution">
    <text evidence="3">The sequence shown here is derived from an EMBL/GenBank/DDBJ whole genome shotgun (WGS) entry which is preliminary data.</text>
</comment>
<keyword evidence="4" id="KW-1185">Reference proteome</keyword>
<feature type="domain" description="TadE-like" evidence="2">
    <location>
        <begin position="31"/>
        <end position="73"/>
    </location>
</feature>
<organism evidence="3 4">
    <name type="scientific">Promicromonospora sukumoe</name>
    <dbReference type="NCBI Taxonomy" id="88382"/>
    <lineage>
        <taxon>Bacteria</taxon>
        <taxon>Bacillati</taxon>
        <taxon>Actinomycetota</taxon>
        <taxon>Actinomycetes</taxon>
        <taxon>Micrococcales</taxon>
        <taxon>Promicromonosporaceae</taxon>
        <taxon>Promicromonospora</taxon>
    </lineage>
</organism>
<evidence type="ECO:0000256" key="1">
    <source>
        <dbReference type="SAM" id="Phobius"/>
    </source>
</evidence>